<dbReference type="GO" id="GO:0046872">
    <property type="term" value="F:metal ion binding"/>
    <property type="evidence" value="ECO:0007669"/>
    <property type="project" value="UniProtKB-KW"/>
</dbReference>
<dbReference type="RefSeq" id="WP_041088970.1">
    <property type="nucleotide sequence ID" value="NZ_JXRP01000018.1"/>
</dbReference>
<dbReference type="AlphaFoldDB" id="A0A0C2RSV3"/>
<evidence type="ECO:0000313" key="11">
    <source>
        <dbReference type="Proteomes" id="UP000031938"/>
    </source>
</evidence>
<evidence type="ECO:0000256" key="4">
    <source>
        <dbReference type="ARBA" id="ARBA00022801"/>
    </source>
</evidence>
<dbReference type="EC" id="3.1.3.16" evidence="2"/>
<evidence type="ECO:0000256" key="1">
    <source>
        <dbReference type="ARBA" id="ARBA00001936"/>
    </source>
</evidence>
<name>A0A0C2RSV3_9BACL</name>
<dbReference type="InterPro" id="IPR001932">
    <property type="entry name" value="PPM-type_phosphatase-like_dom"/>
</dbReference>
<dbReference type="FunFam" id="3.60.40.10:FF:000002">
    <property type="entry name" value="Serine/threonine phosphatase stp"/>
    <property type="match status" value="1"/>
</dbReference>
<keyword evidence="3" id="KW-0479">Metal-binding</keyword>
<evidence type="ECO:0000256" key="5">
    <source>
        <dbReference type="ARBA" id="ARBA00022912"/>
    </source>
</evidence>
<dbReference type="SUPFAM" id="SSF81606">
    <property type="entry name" value="PP2C-like"/>
    <property type="match status" value="1"/>
</dbReference>
<protein>
    <recommendedName>
        <fullName evidence="2">protein-serine/threonine phosphatase</fullName>
        <ecNumber evidence="2">3.1.3.16</ecNumber>
    </recommendedName>
</protein>
<evidence type="ECO:0000256" key="2">
    <source>
        <dbReference type="ARBA" id="ARBA00013081"/>
    </source>
</evidence>
<keyword evidence="5" id="KW-0904">Protein phosphatase</keyword>
<sequence>MQFAFLSDQGMVRKLNEDSGGVYPHPLGYYLAVVADGMGGHRAGDVASAMAVRLLEEYWREIPPLKRPTEAEEWLSSSIESINEKLYSHAANHEECEGMGTTIVAAICTKEFITLGNVGDSRGYIWNNERIRQITEDHSFVNALVQSGEISREDAEHHPNKNLLLKALGSEGKIKPDVRTIEFEQGDLVLLCSDGLSNKITEAFIEEIMINFQSLDERAKQLIEKANSEGGEDNITIAMVEFSPVVESEGI</sequence>
<dbReference type="STRING" id="889306.KP78_23830"/>
<dbReference type="Proteomes" id="UP000031938">
    <property type="component" value="Unassembled WGS sequence"/>
</dbReference>
<evidence type="ECO:0000256" key="8">
    <source>
        <dbReference type="ARBA" id="ARBA00048336"/>
    </source>
</evidence>
<dbReference type="PROSITE" id="PS51746">
    <property type="entry name" value="PPM_2"/>
    <property type="match status" value="1"/>
</dbReference>
<dbReference type="Gene3D" id="3.60.40.10">
    <property type="entry name" value="PPM-type phosphatase domain"/>
    <property type="match status" value="1"/>
</dbReference>
<evidence type="ECO:0000256" key="6">
    <source>
        <dbReference type="ARBA" id="ARBA00023211"/>
    </source>
</evidence>
<dbReference type="Pfam" id="PF13672">
    <property type="entry name" value="PP2C_2"/>
    <property type="match status" value="1"/>
</dbReference>
<dbReference type="InterPro" id="IPR015655">
    <property type="entry name" value="PP2C"/>
</dbReference>
<keyword evidence="4 10" id="KW-0378">Hydrolase</keyword>
<dbReference type="SMART" id="SM00332">
    <property type="entry name" value="PP2Cc"/>
    <property type="match status" value="1"/>
</dbReference>
<evidence type="ECO:0000259" key="9">
    <source>
        <dbReference type="PROSITE" id="PS51746"/>
    </source>
</evidence>
<reference evidence="10 11" key="1">
    <citation type="submission" date="2015-01" db="EMBL/GenBank/DDBJ databases">
        <title>Genome sequencing of Jeotgalibacillus soli.</title>
        <authorList>
            <person name="Goh K.M."/>
            <person name="Chan K.-G."/>
            <person name="Yaakop A.S."/>
            <person name="Ee R."/>
            <person name="Gan H.M."/>
            <person name="Chan C.S."/>
        </authorList>
    </citation>
    <scope>NUCLEOTIDE SEQUENCE [LARGE SCALE GENOMIC DNA]</scope>
    <source>
        <strain evidence="10 11">P9</strain>
    </source>
</reference>
<evidence type="ECO:0000256" key="3">
    <source>
        <dbReference type="ARBA" id="ARBA00022723"/>
    </source>
</evidence>
<keyword evidence="6" id="KW-0464">Manganese</keyword>
<dbReference type="PANTHER" id="PTHR47992">
    <property type="entry name" value="PROTEIN PHOSPHATASE"/>
    <property type="match status" value="1"/>
</dbReference>
<gene>
    <name evidence="10" type="ORF">KP78_23830</name>
</gene>
<feature type="domain" description="PPM-type phosphatase" evidence="9">
    <location>
        <begin position="2"/>
        <end position="242"/>
    </location>
</feature>
<evidence type="ECO:0000313" key="10">
    <source>
        <dbReference type="EMBL" id="KIL44839.1"/>
    </source>
</evidence>
<dbReference type="PATRIC" id="fig|889306.3.peg.2395"/>
<dbReference type="InterPro" id="IPR036457">
    <property type="entry name" value="PPM-type-like_dom_sf"/>
</dbReference>
<evidence type="ECO:0000256" key="7">
    <source>
        <dbReference type="ARBA" id="ARBA00047761"/>
    </source>
</evidence>
<organism evidence="10 11">
    <name type="scientific">Jeotgalibacillus soli</name>
    <dbReference type="NCBI Taxonomy" id="889306"/>
    <lineage>
        <taxon>Bacteria</taxon>
        <taxon>Bacillati</taxon>
        <taxon>Bacillota</taxon>
        <taxon>Bacilli</taxon>
        <taxon>Bacillales</taxon>
        <taxon>Caryophanaceae</taxon>
        <taxon>Jeotgalibacillus</taxon>
    </lineage>
</organism>
<dbReference type="OrthoDB" id="9801841at2"/>
<accession>A0A0C2RSV3</accession>
<dbReference type="SMART" id="SM00331">
    <property type="entry name" value="PP2C_SIG"/>
    <property type="match status" value="1"/>
</dbReference>
<comment type="caution">
    <text evidence="10">The sequence shown here is derived from an EMBL/GenBank/DDBJ whole genome shotgun (WGS) entry which is preliminary data.</text>
</comment>
<comment type="catalytic activity">
    <reaction evidence="8">
        <text>O-phospho-L-threonyl-[protein] + H2O = L-threonyl-[protein] + phosphate</text>
        <dbReference type="Rhea" id="RHEA:47004"/>
        <dbReference type="Rhea" id="RHEA-COMP:11060"/>
        <dbReference type="Rhea" id="RHEA-COMP:11605"/>
        <dbReference type="ChEBI" id="CHEBI:15377"/>
        <dbReference type="ChEBI" id="CHEBI:30013"/>
        <dbReference type="ChEBI" id="CHEBI:43474"/>
        <dbReference type="ChEBI" id="CHEBI:61977"/>
        <dbReference type="EC" id="3.1.3.16"/>
    </reaction>
</comment>
<dbReference type="GO" id="GO:0004722">
    <property type="term" value="F:protein serine/threonine phosphatase activity"/>
    <property type="evidence" value="ECO:0007669"/>
    <property type="project" value="UniProtKB-EC"/>
</dbReference>
<dbReference type="EMBL" id="JXRP01000018">
    <property type="protein sequence ID" value="KIL44839.1"/>
    <property type="molecule type" value="Genomic_DNA"/>
</dbReference>
<comment type="cofactor">
    <cofactor evidence="1">
        <name>Mn(2+)</name>
        <dbReference type="ChEBI" id="CHEBI:29035"/>
    </cofactor>
</comment>
<proteinExistence type="predicted"/>
<comment type="catalytic activity">
    <reaction evidence="7">
        <text>O-phospho-L-seryl-[protein] + H2O = L-seryl-[protein] + phosphate</text>
        <dbReference type="Rhea" id="RHEA:20629"/>
        <dbReference type="Rhea" id="RHEA-COMP:9863"/>
        <dbReference type="Rhea" id="RHEA-COMP:11604"/>
        <dbReference type="ChEBI" id="CHEBI:15377"/>
        <dbReference type="ChEBI" id="CHEBI:29999"/>
        <dbReference type="ChEBI" id="CHEBI:43474"/>
        <dbReference type="ChEBI" id="CHEBI:83421"/>
        <dbReference type="EC" id="3.1.3.16"/>
    </reaction>
</comment>
<dbReference type="CDD" id="cd00143">
    <property type="entry name" value="PP2Cc"/>
    <property type="match status" value="1"/>
</dbReference>
<keyword evidence="11" id="KW-1185">Reference proteome</keyword>
<dbReference type="NCBIfam" id="NF033484">
    <property type="entry name" value="Stp1_PP2C_phos"/>
    <property type="match status" value="1"/>
</dbReference>